<gene>
    <name evidence="10" type="ORF">ABG768_000918</name>
</gene>
<dbReference type="EMBL" id="JAWDJR010000001">
    <property type="protein sequence ID" value="KAK9981380.1"/>
    <property type="molecule type" value="Genomic_DNA"/>
</dbReference>
<dbReference type="Gene3D" id="3.30.40.100">
    <property type="match status" value="1"/>
</dbReference>
<evidence type="ECO:0000256" key="2">
    <source>
        <dbReference type="ARBA" id="ARBA00022723"/>
    </source>
</evidence>
<evidence type="ECO:0000256" key="5">
    <source>
        <dbReference type="ARBA" id="ARBA00023054"/>
    </source>
</evidence>
<dbReference type="Gene3D" id="3.30.565.10">
    <property type="entry name" value="Histidine kinase-like ATPase, C-terminal domain"/>
    <property type="match status" value="1"/>
</dbReference>
<dbReference type="InterPro" id="IPR011124">
    <property type="entry name" value="Znf_CW"/>
</dbReference>
<dbReference type="Pfam" id="PF13589">
    <property type="entry name" value="HATPase_c_3"/>
    <property type="match status" value="1"/>
</dbReference>
<protein>
    <recommendedName>
        <fullName evidence="9">CW-type domain-containing protein</fullName>
    </recommendedName>
</protein>
<dbReference type="PANTHER" id="PTHR23336:SF17">
    <property type="entry name" value="MORC FAMILY CW-TYPE ZINC FINGER PROTEIN 3"/>
    <property type="match status" value="1"/>
</dbReference>
<dbReference type="GO" id="GO:0016887">
    <property type="term" value="F:ATP hydrolysis activity"/>
    <property type="evidence" value="ECO:0007669"/>
    <property type="project" value="InterPro"/>
</dbReference>
<evidence type="ECO:0000256" key="1">
    <source>
        <dbReference type="ARBA" id="ARBA00004123"/>
    </source>
</evidence>
<keyword evidence="4" id="KW-0862">Zinc</keyword>
<name>A0AAW2B5Y3_CULAL</name>
<keyword evidence="3" id="KW-0863">Zinc-finger</keyword>
<dbReference type="GO" id="GO:0016605">
    <property type="term" value="C:PML body"/>
    <property type="evidence" value="ECO:0007669"/>
    <property type="project" value="TreeGrafter"/>
</dbReference>
<dbReference type="InterPro" id="IPR041006">
    <property type="entry name" value="Morc_S5"/>
</dbReference>
<dbReference type="Proteomes" id="UP001479290">
    <property type="component" value="Unassembled WGS sequence"/>
</dbReference>
<sequence>MATRKCGIPLSTISPKFLHANSTSHTWPFSAIAELIDNAYDPDVRARQIWIDWTRIRGLDCLSFMDNGEGLTRARLHKMLSFGFSEKKAVKFHIPVGVYGNGFKSGSMRLGKDAIVFTKTRDTMSVGLLSQSYLEAIGAQRVLVPMITFRRDGHNHMEDGASLRAILTHSLFSSERELFAELRAISAAGQTGTRIIIWNLRTTTNGDTEFDFDTDKYDILIRATISERSNGGLVMTPESEYSLRAYCSILYLKPRMQIIIRGQRVKSQLISKSLAHIAQDNYRPSFLNKRVRITFGYNTKSKEHYGIMMYHKNRLIKPYVKVSCQCKAERKGVGVIGVIECNFLQPTHNKQDFDDTDKYRKIMHNLSIKLEDYWNEIRYKRKKEDPNCTVAIEDVLKVPDQVWVQCDSCLKWRRLPDGITELPDKWFCSMNYDPQFRNCLVEEELEDEEEDQKSYPKPFKRQRRNTKSEFEENVPESTQTQDRPGLLSSNQAPRHPPASVLSGLSLAERSPLPLINLTAVASSLRRAKQTFFTIEQQTPSSLVPPLTAPQELSSQTHYWPALNKERKILAQSESDTLVNKAESEMMEGFESHQGPAAAEETCERDASSGTGRGYSPAVEEITELPLKNEKEGVEHHEGHVDDEEEEEEEEWNLIEVQQWQDELMELMHETAEERDLCRQELEVLREHSAALEDERNKLISRLERVEEEKTSLSALCDQLKSQLSELREQSQRGKEEKDDSSKLRTLRLNLSRLLVSFIPSLHLEHVDYNSDVIDTILIQVLEHIT</sequence>
<feature type="region of interest" description="Disordered" evidence="8">
    <location>
        <begin position="447"/>
        <end position="499"/>
    </location>
</feature>
<evidence type="ECO:0000256" key="3">
    <source>
        <dbReference type="ARBA" id="ARBA00022771"/>
    </source>
</evidence>
<evidence type="ECO:0000256" key="8">
    <source>
        <dbReference type="SAM" id="MobiDB-lite"/>
    </source>
</evidence>
<dbReference type="CDD" id="cd16931">
    <property type="entry name" value="HATPase_MORC-like"/>
    <property type="match status" value="1"/>
</dbReference>
<keyword evidence="11" id="KW-1185">Reference proteome</keyword>
<feature type="region of interest" description="Disordered" evidence="8">
    <location>
        <begin position="591"/>
        <end position="615"/>
    </location>
</feature>
<keyword evidence="6" id="KW-0539">Nucleus</keyword>
<evidence type="ECO:0000313" key="11">
    <source>
        <dbReference type="Proteomes" id="UP001479290"/>
    </source>
</evidence>
<dbReference type="InterPro" id="IPR036890">
    <property type="entry name" value="HATPase_C_sf"/>
</dbReference>
<dbReference type="FunFam" id="3.30.40.100:FF:000003">
    <property type="entry name" value="MORC family CW-type zinc finger 3"/>
    <property type="match status" value="1"/>
</dbReference>
<dbReference type="Pfam" id="PF17942">
    <property type="entry name" value="Morc6_S5"/>
    <property type="match status" value="1"/>
</dbReference>
<dbReference type="InterPro" id="IPR045261">
    <property type="entry name" value="MORC_ATPase"/>
</dbReference>
<comment type="subcellular location">
    <subcellularLocation>
        <location evidence="1">Nucleus</location>
    </subcellularLocation>
</comment>
<evidence type="ECO:0000259" key="9">
    <source>
        <dbReference type="PROSITE" id="PS51050"/>
    </source>
</evidence>
<feature type="compositionally biased region" description="Polar residues" evidence="8">
    <location>
        <begin position="475"/>
        <end position="492"/>
    </location>
</feature>
<accession>A0AAW2B5Y3</accession>
<evidence type="ECO:0000256" key="6">
    <source>
        <dbReference type="ARBA" id="ARBA00023242"/>
    </source>
</evidence>
<dbReference type="SUPFAM" id="SSF55874">
    <property type="entry name" value="ATPase domain of HSP90 chaperone/DNA topoisomerase II/histidine kinase"/>
    <property type="match status" value="1"/>
</dbReference>
<feature type="domain" description="CW-type" evidence="9">
    <location>
        <begin position="397"/>
        <end position="447"/>
    </location>
</feature>
<keyword evidence="5 7" id="KW-0175">Coiled coil</keyword>
<dbReference type="Pfam" id="PF07496">
    <property type="entry name" value="zf-CW"/>
    <property type="match status" value="1"/>
</dbReference>
<evidence type="ECO:0000313" key="10">
    <source>
        <dbReference type="EMBL" id="KAK9981380.1"/>
    </source>
</evidence>
<feature type="coiled-coil region" evidence="7">
    <location>
        <begin position="674"/>
        <end position="736"/>
    </location>
</feature>
<proteinExistence type="predicted"/>
<keyword evidence="2" id="KW-0479">Metal-binding</keyword>
<evidence type="ECO:0000256" key="7">
    <source>
        <dbReference type="SAM" id="Coils"/>
    </source>
</evidence>
<organism evidence="10 11">
    <name type="scientific">Culter alburnus</name>
    <name type="common">Topmouth culter</name>
    <dbReference type="NCBI Taxonomy" id="194366"/>
    <lineage>
        <taxon>Eukaryota</taxon>
        <taxon>Metazoa</taxon>
        <taxon>Chordata</taxon>
        <taxon>Craniata</taxon>
        <taxon>Vertebrata</taxon>
        <taxon>Euteleostomi</taxon>
        <taxon>Actinopterygii</taxon>
        <taxon>Neopterygii</taxon>
        <taxon>Teleostei</taxon>
        <taxon>Ostariophysi</taxon>
        <taxon>Cypriniformes</taxon>
        <taxon>Xenocyprididae</taxon>
        <taxon>Xenocypridinae</taxon>
        <taxon>Culter</taxon>
    </lineage>
</organism>
<comment type="caution">
    <text evidence="10">The sequence shown here is derived from an EMBL/GenBank/DDBJ whole genome shotgun (WGS) entry which is preliminary data.</text>
</comment>
<reference evidence="10 11" key="1">
    <citation type="submission" date="2024-05" db="EMBL/GenBank/DDBJ databases">
        <title>A high-quality chromosomal-level genome assembly of Topmouth culter (Culter alburnus).</title>
        <authorList>
            <person name="Zhao H."/>
        </authorList>
    </citation>
    <scope>NUCLEOTIDE SEQUENCE [LARGE SCALE GENOMIC DNA]</scope>
    <source>
        <strain evidence="10">CATC2023</strain>
        <tissue evidence="10">Muscle</tissue>
    </source>
</reference>
<dbReference type="PROSITE" id="PS51050">
    <property type="entry name" value="ZF_CW"/>
    <property type="match status" value="1"/>
</dbReference>
<dbReference type="AlphaFoldDB" id="A0AAW2B5Y3"/>
<dbReference type="GO" id="GO:0008270">
    <property type="term" value="F:zinc ion binding"/>
    <property type="evidence" value="ECO:0007669"/>
    <property type="project" value="UniProtKB-KW"/>
</dbReference>
<dbReference type="PANTHER" id="PTHR23336">
    <property type="entry name" value="ZINC FINGER CW-TYPE COILED-COIL DOMAIN PROTEIN 3"/>
    <property type="match status" value="1"/>
</dbReference>
<evidence type="ECO:0000256" key="4">
    <source>
        <dbReference type="ARBA" id="ARBA00022833"/>
    </source>
</evidence>